<comment type="caution">
    <text evidence="3">The sequence shown here is derived from an EMBL/GenBank/DDBJ whole genome shotgun (WGS) entry which is preliminary data.</text>
</comment>
<feature type="region of interest" description="Disordered" evidence="1">
    <location>
        <begin position="157"/>
        <end position="176"/>
    </location>
</feature>
<dbReference type="EMBL" id="JBEHHI010000002">
    <property type="protein sequence ID" value="MEX5729421.1"/>
    <property type="molecule type" value="Genomic_DNA"/>
</dbReference>
<proteinExistence type="predicted"/>
<sequence length="282" mass="29835">MSPPDDSQPPQEQNRSRDLVIILVAAYGAGALFLAAGPGLALSVVALSALFVSWPALQTLRTRLKARAERVGTAPARKMAPARPAQTRPAAAGIETADPIVSRPPSSERSDTMTETSDAQTDPETDADGTAERPRAGLQFKTPPIIDILTPKGWKAAPGHSLSAEMQGSPGLAERASAGEGEKAGSRLARLLLAQNWGDPARMARSFAVVGAVGIVMLLLGWWLPDGAFFGFIGGMLTFVGAIMAMLGAAVVYGHVQDTVEGLLRRRRLRREATRGGRTRPR</sequence>
<evidence type="ECO:0000256" key="2">
    <source>
        <dbReference type="SAM" id="Phobius"/>
    </source>
</evidence>
<dbReference type="RefSeq" id="WP_125404808.1">
    <property type="nucleotide sequence ID" value="NZ_JBEHHI010000002.1"/>
</dbReference>
<evidence type="ECO:0000313" key="3">
    <source>
        <dbReference type="EMBL" id="MEX5729421.1"/>
    </source>
</evidence>
<gene>
    <name evidence="3" type="ORF">Ga0609869_002774</name>
</gene>
<organism evidence="3 4">
    <name type="scientific">Rhodovulum iodosum</name>
    <dbReference type="NCBI Taxonomy" id="68291"/>
    <lineage>
        <taxon>Bacteria</taxon>
        <taxon>Pseudomonadati</taxon>
        <taxon>Pseudomonadota</taxon>
        <taxon>Alphaproteobacteria</taxon>
        <taxon>Rhodobacterales</taxon>
        <taxon>Paracoccaceae</taxon>
        <taxon>Rhodovulum</taxon>
    </lineage>
</organism>
<keyword evidence="2" id="KW-0472">Membrane</keyword>
<dbReference type="Proteomes" id="UP001560019">
    <property type="component" value="Unassembled WGS sequence"/>
</dbReference>
<accession>A0ABV3XVP6</accession>
<feature type="transmembrane region" description="Helical" evidence="2">
    <location>
        <begin position="230"/>
        <end position="256"/>
    </location>
</feature>
<feature type="region of interest" description="Disordered" evidence="1">
    <location>
        <begin position="69"/>
        <end position="136"/>
    </location>
</feature>
<keyword evidence="4" id="KW-1185">Reference proteome</keyword>
<name>A0ABV3XVP6_9RHOB</name>
<feature type="transmembrane region" description="Helical" evidence="2">
    <location>
        <begin position="206"/>
        <end position="224"/>
    </location>
</feature>
<keyword evidence="2" id="KW-1133">Transmembrane helix</keyword>
<reference evidence="3 4" key="1">
    <citation type="submission" date="2024-06" db="EMBL/GenBank/DDBJ databases">
        <title>Genome of Rhodovulum iodosum, a marine photoferrotroph.</title>
        <authorList>
            <person name="Bianchini G."/>
            <person name="Nikeleit V."/>
            <person name="Kappler A."/>
            <person name="Bryce C."/>
            <person name="Sanchez-Baracaldo P."/>
        </authorList>
    </citation>
    <scope>NUCLEOTIDE SEQUENCE [LARGE SCALE GENOMIC DNA]</scope>
    <source>
        <strain evidence="3 4">UT/N1</strain>
    </source>
</reference>
<feature type="transmembrane region" description="Helical" evidence="2">
    <location>
        <begin position="20"/>
        <end position="53"/>
    </location>
</feature>
<feature type="compositionally biased region" description="Low complexity" evidence="1">
    <location>
        <begin position="74"/>
        <end position="92"/>
    </location>
</feature>
<evidence type="ECO:0000313" key="4">
    <source>
        <dbReference type="Proteomes" id="UP001560019"/>
    </source>
</evidence>
<protein>
    <submittedName>
        <fullName evidence="3">Uncharacterized protein</fullName>
    </submittedName>
</protein>
<evidence type="ECO:0000256" key="1">
    <source>
        <dbReference type="SAM" id="MobiDB-lite"/>
    </source>
</evidence>
<keyword evidence="2" id="KW-0812">Transmembrane</keyword>